<keyword evidence="10" id="KW-1185">Reference proteome</keyword>
<keyword evidence="5" id="KW-0805">Transcription regulation</keyword>
<dbReference type="Pfam" id="PF13873">
    <property type="entry name" value="Myb_DNA-bind_5"/>
    <property type="match status" value="2"/>
</dbReference>
<keyword evidence="6" id="KW-0804">Transcription</keyword>
<evidence type="ECO:0000256" key="4">
    <source>
        <dbReference type="ARBA" id="ARBA00021372"/>
    </source>
</evidence>
<evidence type="ECO:0000256" key="7">
    <source>
        <dbReference type="ARBA" id="ARBA00025466"/>
    </source>
</evidence>
<dbReference type="EMBL" id="QBLH01002846">
    <property type="protein sequence ID" value="TGZ46658.1"/>
    <property type="molecule type" value="Genomic_DNA"/>
</dbReference>
<sequence>MNAAKLNVQRKRAQNFSEKEKLILTEIVLKYKNIIENKRTVKRSKDKEKCWKVIENNYNSTSSSTEFRSAEVLKSCWENLKKKTRRFFADERIKLYKTGKWRTFCESQSDVVLERVRDIIKPSVEGIKSDCDNIEAKLSVQRKRAQNFSEKEKLILTEIVLKYKNIIENKRTDGVTSKDKEKCWKVIENNYNSTSSSTEFRSAEVLKSCWENLKKKTRKFFADERIQLYKTGK</sequence>
<comment type="similarity">
    <text evidence="1">Belongs to the MSANTD3 family.</text>
</comment>
<accession>A0A4S2KGA6</accession>
<dbReference type="Proteomes" id="UP000310200">
    <property type="component" value="Unassembled WGS sequence"/>
</dbReference>
<gene>
    <name evidence="9" type="ORF">DBV15_12769</name>
</gene>
<feature type="domain" description="Myb-like" evidence="8">
    <location>
        <begin position="12"/>
        <end position="83"/>
    </location>
</feature>
<dbReference type="PANTHER" id="PTHR21632:SF4">
    <property type="entry name" value="REGULATORY PROTEIN ZESTE"/>
    <property type="match status" value="1"/>
</dbReference>
<evidence type="ECO:0000256" key="3">
    <source>
        <dbReference type="ARBA" id="ARBA00016807"/>
    </source>
</evidence>
<reference evidence="9 10" key="1">
    <citation type="journal article" date="2019" name="Philos. Trans. R. Soc. Lond., B, Biol. Sci.">
        <title>Ant behaviour and brain gene expression of defending hosts depend on the ecological success of the intruding social parasite.</title>
        <authorList>
            <person name="Kaur R."/>
            <person name="Stoldt M."/>
            <person name="Jongepier E."/>
            <person name="Feldmeyer B."/>
            <person name="Menzel F."/>
            <person name="Bornberg-Bauer E."/>
            <person name="Foitzik S."/>
        </authorList>
    </citation>
    <scope>NUCLEOTIDE SEQUENCE [LARGE SCALE GENOMIC DNA]</scope>
    <source>
        <tissue evidence="9">Whole body</tissue>
    </source>
</reference>
<comment type="subunit">
    <text evidence="2">Self-associates forming complexes of several hundred monomers.</text>
</comment>
<evidence type="ECO:0000256" key="5">
    <source>
        <dbReference type="ARBA" id="ARBA00023015"/>
    </source>
</evidence>
<proteinExistence type="inferred from homology"/>
<name>A0A4S2KGA6_9HYME</name>
<evidence type="ECO:0000256" key="2">
    <source>
        <dbReference type="ARBA" id="ARBA00011764"/>
    </source>
</evidence>
<comment type="caution">
    <text evidence="9">The sequence shown here is derived from an EMBL/GenBank/DDBJ whole genome shotgun (WGS) entry which is preliminary data.</text>
</comment>
<comment type="function">
    <text evidence="7">Involved in transvection phenomena (= synapsis-dependent gene expression), where the synaptic pairing of chromosomes carrying genes with which zeste interacts influences the expression of these genes. Zeste binds to DNA and stimulates transcription from a nearby promoter.</text>
</comment>
<evidence type="ECO:0000256" key="6">
    <source>
        <dbReference type="ARBA" id="ARBA00023163"/>
    </source>
</evidence>
<dbReference type="AlphaFoldDB" id="A0A4S2KGA6"/>
<feature type="domain" description="Myb-like" evidence="8">
    <location>
        <begin position="144"/>
        <end position="216"/>
    </location>
</feature>
<dbReference type="SMART" id="SM00717">
    <property type="entry name" value="SANT"/>
    <property type="match status" value="2"/>
</dbReference>
<evidence type="ECO:0000313" key="9">
    <source>
        <dbReference type="EMBL" id="TGZ46658.1"/>
    </source>
</evidence>
<dbReference type="PANTHER" id="PTHR21632">
    <property type="entry name" value="REGULATORY PROTEIN ZESTE"/>
    <property type="match status" value="1"/>
</dbReference>
<dbReference type="InterPro" id="IPR001005">
    <property type="entry name" value="SANT/Myb"/>
</dbReference>
<protein>
    <recommendedName>
        <fullName evidence="4">Myb/SANT-like DNA-binding domain-containing protein 3</fullName>
    </recommendedName>
    <alternativeName>
        <fullName evidence="3">Regulatory protein zeste</fullName>
    </alternativeName>
</protein>
<evidence type="ECO:0000259" key="8">
    <source>
        <dbReference type="SMART" id="SM00717"/>
    </source>
</evidence>
<evidence type="ECO:0000256" key="1">
    <source>
        <dbReference type="ARBA" id="ARBA00007954"/>
    </source>
</evidence>
<dbReference type="STRING" id="300112.A0A4S2KGA6"/>
<dbReference type="InterPro" id="IPR028002">
    <property type="entry name" value="Myb_DNA-bind_5"/>
</dbReference>
<organism evidence="9 10">
    <name type="scientific">Temnothorax longispinosus</name>
    <dbReference type="NCBI Taxonomy" id="300112"/>
    <lineage>
        <taxon>Eukaryota</taxon>
        <taxon>Metazoa</taxon>
        <taxon>Ecdysozoa</taxon>
        <taxon>Arthropoda</taxon>
        <taxon>Hexapoda</taxon>
        <taxon>Insecta</taxon>
        <taxon>Pterygota</taxon>
        <taxon>Neoptera</taxon>
        <taxon>Endopterygota</taxon>
        <taxon>Hymenoptera</taxon>
        <taxon>Apocrita</taxon>
        <taxon>Aculeata</taxon>
        <taxon>Formicoidea</taxon>
        <taxon>Formicidae</taxon>
        <taxon>Myrmicinae</taxon>
        <taxon>Temnothorax</taxon>
    </lineage>
</organism>
<evidence type="ECO:0000313" key="10">
    <source>
        <dbReference type="Proteomes" id="UP000310200"/>
    </source>
</evidence>